<accession>A0A9P7C0D6</accession>
<feature type="compositionally biased region" description="Basic and acidic residues" evidence="1">
    <location>
        <begin position="1"/>
        <end position="12"/>
    </location>
</feature>
<evidence type="ECO:0000313" key="3">
    <source>
        <dbReference type="Proteomes" id="UP000740926"/>
    </source>
</evidence>
<evidence type="ECO:0000256" key="1">
    <source>
        <dbReference type="SAM" id="MobiDB-lite"/>
    </source>
</evidence>
<dbReference type="Proteomes" id="UP000740926">
    <property type="component" value="Unassembled WGS sequence"/>
</dbReference>
<gene>
    <name evidence="2" type="ORF">G6F50_017583</name>
</gene>
<organism evidence="2 3">
    <name type="scientific">Rhizopus delemar</name>
    <dbReference type="NCBI Taxonomy" id="936053"/>
    <lineage>
        <taxon>Eukaryota</taxon>
        <taxon>Fungi</taxon>
        <taxon>Fungi incertae sedis</taxon>
        <taxon>Mucoromycota</taxon>
        <taxon>Mucoromycotina</taxon>
        <taxon>Mucoromycetes</taxon>
        <taxon>Mucorales</taxon>
        <taxon>Mucorineae</taxon>
        <taxon>Rhizopodaceae</taxon>
        <taxon>Rhizopus</taxon>
    </lineage>
</organism>
<proteinExistence type="predicted"/>
<evidence type="ECO:0000313" key="2">
    <source>
        <dbReference type="EMBL" id="KAG1530044.1"/>
    </source>
</evidence>
<dbReference type="EMBL" id="JAANIU010013334">
    <property type="protein sequence ID" value="KAG1530044.1"/>
    <property type="molecule type" value="Genomic_DNA"/>
</dbReference>
<sequence length="101" mass="11002">MDPAVHRRTDPGHHRRRDRPPHPEVLQQRLDRAAPALDAGEGSRACAAARQLPARAALLLGLPAQHLHPGAGGLARAGRHRLPLHGDLDGPQHRHLHPHGR</sequence>
<name>A0A9P7C0D6_9FUNG</name>
<comment type="caution">
    <text evidence="2">The sequence shown here is derived from an EMBL/GenBank/DDBJ whole genome shotgun (WGS) entry which is preliminary data.</text>
</comment>
<feature type="region of interest" description="Disordered" evidence="1">
    <location>
        <begin position="67"/>
        <end position="101"/>
    </location>
</feature>
<dbReference type="AlphaFoldDB" id="A0A9P7C0D6"/>
<keyword evidence="3" id="KW-1185">Reference proteome</keyword>
<feature type="region of interest" description="Disordered" evidence="1">
    <location>
        <begin position="1"/>
        <end position="25"/>
    </location>
</feature>
<reference evidence="2 3" key="1">
    <citation type="journal article" date="2020" name="Microb. Genom.">
        <title>Genetic diversity of clinical and environmental Mucorales isolates obtained from an investigation of mucormycosis cases among solid organ transplant recipients.</title>
        <authorList>
            <person name="Nguyen M.H."/>
            <person name="Kaul D."/>
            <person name="Muto C."/>
            <person name="Cheng S.J."/>
            <person name="Richter R.A."/>
            <person name="Bruno V.M."/>
            <person name="Liu G."/>
            <person name="Beyhan S."/>
            <person name="Sundermann A.J."/>
            <person name="Mounaud S."/>
            <person name="Pasculle A.W."/>
            <person name="Nierman W.C."/>
            <person name="Driscoll E."/>
            <person name="Cumbie R."/>
            <person name="Clancy C.J."/>
            <person name="Dupont C.L."/>
        </authorList>
    </citation>
    <scope>NUCLEOTIDE SEQUENCE [LARGE SCALE GENOMIC DNA]</scope>
    <source>
        <strain evidence="2 3">GL24</strain>
    </source>
</reference>
<protein>
    <submittedName>
        <fullName evidence="2">Uncharacterized protein</fullName>
    </submittedName>
</protein>